<dbReference type="EMBL" id="BMRP01000036">
    <property type="protein sequence ID" value="GGU90644.1"/>
    <property type="molecule type" value="Genomic_DNA"/>
</dbReference>
<dbReference type="SUPFAM" id="SSF103473">
    <property type="entry name" value="MFS general substrate transporter"/>
    <property type="match status" value="1"/>
</dbReference>
<keyword evidence="2" id="KW-1003">Cell membrane</keyword>
<name>A0ABQ2VLH3_9ACTN</name>
<evidence type="ECO:0000313" key="8">
    <source>
        <dbReference type="Proteomes" id="UP000654471"/>
    </source>
</evidence>
<comment type="caution">
    <text evidence="7">The sequence shown here is derived from an EMBL/GenBank/DDBJ whole genome shotgun (WGS) entry which is preliminary data.</text>
</comment>
<evidence type="ECO:0000256" key="6">
    <source>
        <dbReference type="SAM" id="Phobius"/>
    </source>
</evidence>
<evidence type="ECO:0000256" key="2">
    <source>
        <dbReference type="ARBA" id="ARBA00022475"/>
    </source>
</evidence>
<protein>
    <recommendedName>
        <fullName evidence="9">Major facilitator superfamily (MFS) profile domain-containing protein</fullName>
    </recommendedName>
</protein>
<dbReference type="InterPro" id="IPR050189">
    <property type="entry name" value="MFS_Efflux_Transporters"/>
</dbReference>
<keyword evidence="4 6" id="KW-1133">Transmembrane helix</keyword>
<keyword evidence="8" id="KW-1185">Reference proteome</keyword>
<dbReference type="InterPro" id="IPR036259">
    <property type="entry name" value="MFS_trans_sf"/>
</dbReference>
<keyword evidence="5 6" id="KW-0472">Membrane</keyword>
<comment type="subcellular location">
    <subcellularLocation>
        <location evidence="1">Cell membrane</location>
        <topology evidence="1">Multi-pass membrane protein</topology>
    </subcellularLocation>
</comment>
<evidence type="ECO:0000256" key="4">
    <source>
        <dbReference type="ARBA" id="ARBA00022989"/>
    </source>
</evidence>
<dbReference type="PANTHER" id="PTHR43124:SF3">
    <property type="entry name" value="CHLORAMPHENICOL EFFLUX PUMP RV0191"/>
    <property type="match status" value="1"/>
</dbReference>
<evidence type="ECO:0000256" key="1">
    <source>
        <dbReference type="ARBA" id="ARBA00004651"/>
    </source>
</evidence>
<gene>
    <name evidence="7" type="ORF">GCM10010211_66620</name>
</gene>
<feature type="transmembrane region" description="Helical" evidence="6">
    <location>
        <begin position="42"/>
        <end position="60"/>
    </location>
</feature>
<sequence length="78" mass="7818">MPSALLALAISAFGIGTTEFVTMGLLPDVADDLGTSVPTAGYLVSACALGVVIGAPLLAVSGSGRAPRAGWCRGWRSR</sequence>
<keyword evidence="3 6" id="KW-0812">Transmembrane</keyword>
<dbReference type="PANTHER" id="PTHR43124">
    <property type="entry name" value="PURINE EFFLUX PUMP PBUE"/>
    <property type="match status" value="1"/>
</dbReference>
<reference evidence="8" key="1">
    <citation type="journal article" date="2019" name="Int. J. Syst. Evol. Microbiol.">
        <title>The Global Catalogue of Microorganisms (GCM) 10K type strain sequencing project: providing services to taxonomists for standard genome sequencing and annotation.</title>
        <authorList>
            <consortium name="The Broad Institute Genomics Platform"/>
            <consortium name="The Broad Institute Genome Sequencing Center for Infectious Disease"/>
            <person name="Wu L."/>
            <person name="Ma J."/>
        </authorList>
    </citation>
    <scope>NUCLEOTIDE SEQUENCE [LARGE SCALE GENOMIC DNA]</scope>
    <source>
        <strain evidence="8">JCM 3399</strain>
    </source>
</reference>
<evidence type="ECO:0008006" key="9">
    <source>
        <dbReference type="Google" id="ProtNLM"/>
    </source>
</evidence>
<evidence type="ECO:0000256" key="3">
    <source>
        <dbReference type="ARBA" id="ARBA00022692"/>
    </source>
</evidence>
<organism evidence="7 8">
    <name type="scientific">Streptomyces albospinus</name>
    <dbReference type="NCBI Taxonomy" id="285515"/>
    <lineage>
        <taxon>Bacteria</taxon>
        <taxon>Bacillati</taxon>
        <taxon>Actinomycetota</taxon>
        <taxon>Actinomycetes</taxon>
        <taxon>Kitasatosporales</taxon>
        <taxon>Streptomycetaceae</taxon>
        <taxon>Streptomyces</taxon>
    </lineage>
</organism>
<accession>A0ABQ2VLH3</accession>
<proteinExistence type="predicted"/>
<evidence type="ECO:0000256" key="5">
    <source>
        <dbReference type="ARBA" id="ARBA00023136"/>
    </source>
</evidence>
<evidence type="ECO:0000313" key="7">
    <source>
        <dbReference type="EMBL" id="GGU90644.1"/>
    </source>
</evidence>
<dbReference type="Proteomes" id="UP000654471">
    <property type="component" value="Unassembled WGS sequence"/>
</dbReference>